<proteinExistence type="predicted"/>
<dbReference type="Pfam" id="PF14602">
    <property type="entry name" value="Hexapep_2"/>
    <property type="match status" value="1"/>
</dbReference>
<name>A0ABX2M946_9MICO</name>
<protein>
    <recommendedName>
        <fullName evidence="3">Acyltransferase</fullName>
    </recommendedName>
</protein>
<evidence type="ECO:0000313" key="1">
    <source>
        <dbReference type="EMBL" id="NUU14579.1"/>
    </source>
</evidence>
<evidence type="ECO:0000313" key="2">
    <source>
        <dbReference type="Proteomes" id="UP000573001"/>
    </source>
</evidence>
<dbReference type="SUPFAM" id="SSF51161">
    <property type="entry name" value="Trimeric LpxA-like enzymes"/>
    <property type="match status" value="1"/>
</dbReference>
<gene>
    <name evidence="1" type="ORF">HP507_12150</name>
</gene>
<dbReference type="Gene3D" id="2.160.10.10">
    <property type="entry name" value="Hexapeptide repeat proteins"/>
    <property type="match status" value="1"/>
</dbReference>
<comment type="caution">
    <text evidence="1">The sequence shown here is derived from an EMBL/GenBank/DDBJ whole genome shotgun (WGS) entry which is preliminary data.</text>
</comment>
<dbReference type="InterPro" id="IPR001451">
    <property type="entry name" value="Hexapep"/>
</dbReference>
<organism evidence="1 2">
    <name type="scientific">Curtobacterium pusillum</name>
    <dbReference type="NCBI Taxonomy" id="69373"/>
    <lineage>
        <taxon>Bacteria</taxon>
        <taxon>Bacillati</taxon>
        <taxon>Actinomycetota</taxon>
        <taxon>Actinomycetes</taxon>
        <taxon>Micrococcales</taxon>
        <taxon>Microbacteriaceae</taxon>
        <taxon>Curtobacterium</taxon>
    </lineage>
</organism>
<evidence type="ECO:0008006" key="3">
    <source>
        <dbReference type="Google" id="ProtNLM"/>
    </source>
</evidence>
<dbReference type="EMBL" id="JABMCE010000082">
    <property type="protein sequence ID" value="NUU14579.1"/>
    <property type="molecule type" value="Genomic_DNA"/>
</dbReference>
<keyword evidence="2" id="KW-1185">Reference proteome</keyword>
<sequence>MSKYARVAPIILSGIREMRLDAGVTIGPFNVLRNLKRVEMGSNSSVGQWNWISAAPELSTGVGSATLSLGRESALTSRHYIDASGGVVIGKYSTIAGVRTTFITHGIAWGTAEQRARPISVGDYCLIGSNCSIVPGAVVPDRTVVGMGTTVDRMDQSGLVLGSRGTVVKADLSGRYFSRLIGYISAVSSERGDSND</sequence>
<reference evidence="1 2" key="1">
    <citation type="submission" date="2020-05" db="EMBL/GenBank/DDBJ databases">
        <title>Genome Sequencing of Type Strains.</title>
        <authorList>
            <person name="Lemaire J.F."/>
            <person name="Inderbitzin P."/>
            <person name="Gregorio O.A."/>
            <person name="Collins S.B."/>
            <person name="Wespe N."/>
            <person name="Knight-Connoni V."/>
        </authorList>
    </citation>
    <scope>NUCLEOTIDE SEQUENCE [LARGE SCALE GENOMIC DNA]</scope>
    <source>
        <strain evidence="1 2">ATCC 19096</strain>
    </source>
</reference>
<accession>A0ABX2M946</accession>
<dbReference type="InterPro" id="IPR011004">
    <property type="entry name" value="Trimer_LpxA-like_sf"/>
</dbReference>
<dbReference type="Proteomes" id="UP000573001">
    <property type="component" value="Unassembled WGS sequence"/>
</dbReference>